<reference evidence="2 3" key="1">
    <citation type="submission" date="2015-04" db="EMBL/GenBank/DDBJ databases">
        <title>Complete genome sequence of Schizopora paradoxa KUC8140, a cosmopolitan wood degrader in East Asia.</title>
        <authorList>
            <consortium name="DOE Joint Genome Institute"/>
            <person name="Min B."/>
            <person name="Park H."/>
            <person name="Jang Y."/>
            <person name="Kim J.-J."/>
            <person name="Kim K.H."/>
            <person name="Pangilinan J."/>
            <person name="Lipzen A."/>
            <person name="Riley R."/>
            <person name="Grigoriev I.V."/>
            <person name="Spatafora J.W."/>
            <person name="Choi I.-G."/>
        </authorList>
    </citation>
    <scope>NUCLEOTIDE SEQUENCE [LARGE SCALE GENOMIC DNA]</scope>
    <source>
        <strain evidence="2 3">KUC8140</strain>
    </source>
</reference>
<dbReference type="InParanoid" id="A0A0H2RPT6"/>
<dbReference type="Proteomes" id="UP000053477">
    <property type="component" value="Unassembled WGS sequence"/>
</dbReference>
<gene>
    <name evidence="2" type="ORF">SCHPADRAFT_469133</name>
</gene>
<accession>A0A0H2RPT6</accession>
<evidence type="ECO:0000256" key="1">
    <source>
        <dbReference type="SAM" id="MobiDB-lite"/>
    </source>
</evidence>
<dbReference type="EMBL" id="KQ085999">
    <property type="protein sequence ID" value="KLO11463.1"/>
    <property type="molecule type" value="Genomic_DNA"/>
</dbReference>
<evidence type="ECO:0000313" key="2">
    <source>
        <dbReference type="EMBL" id="KLO11463.1"/>
    </source>
</evidence>
<protein>
    <submittedName>
        <fullName evidence="2">Uncharacterized protein</fullName>
    </submittedName>
</protein>
<evidence type="ECO:0000313" key="3">
    <source>
        <dbReference type="Proteomes" id="UP000053477"/>
    </source>
</evidence>
<dbReference type="AlphaFoldDB" id="A0A0H2RPT6"/>
<dbReference type="OrthoDB" id="3066495at2759"/>
<keyword evidence="3" id="KW-1185">Reference proteome</keyword>
<proteinExistence type="predicted"/>
<organism evidence="2 3">
    <name type="scientific">Schizopora paradoxa</name>
    <dbReference type="NCBI Taxonomy" id="27342"/>
    <lineage>
        <taxon>Eukaryota</taxon>
        <taxon>Fungi</taxon>
        <taxon>Dikarya</taxon>
        <taxon>Basidiomycota</taxon>
        <taxon>Agaricomycotina</taxon>
        <taxon>Agaricomycetes</taxon>
        <taxon>Hymenochaetales</taxon>
        <taxon>Schizoporaceae</taxon>
        <taxon>Schizopora</taxon>
    </lineage>
</organism>
<feature type="region of interest" description="Disordered" evidence="1">
    <location>
        <begin position="64"/>
        <end position="83"/>
    </location>
</feature>
<name>A0A0H2RPT6_9AGAM</name>
<sequence>MPRKLFSKHVDRHQEPYIRPSLALVRAESIDTNATASNIPGPGRNVGRLYDALGAKLENYLGRAPIGDATPNPSLRPGLNADSEFDQNDDAISIASDATGPNNPGPGRNLGRLYDALGAKFENFLNKKAARSNYGPDVLAQRIRELRRYREAVAFGYEGDKRSLITENELRTLRDNSNGVEVDLTRPADDLRVLEKLCRKLLRRCKLQILATQLRALDEVSSLAIEDQHVRKVLAGLLSASYLLPKYKEDELHFSSLKAVISIKDNEVHEFWSHYKSLIFFSDLEADVTRTSGAMQLEKQVGTYLSDPDVSFLLARHLTSAVSHYYAFRLEPAFKRFINTAATKPQIIEWESLNILFTCAPWDTRRLVYRHAKQIIRFSFVWTFPNSSFQYRDNKSSQP</sequence>